<proteinExistence type="predicted"/>
<keyword evidence="1" id="KW-0472">Membrane</keyword>
<evidence type="ECO:0000313" key="2">
    <source>
        <dbReference type="EMBL" id="MDO7843599.1"/>
    </source>
</evidence>
<reference evidence="2" key="1">
    <citation type="submission" date="2023-07" db="EMBL/GenBank/DDBJ databases">
        <authorList>
            <person name="Kim M.K."/>
        </authorList>
    </citation>
    <scope>NUCLEOTIDE SEQUENCE</scope>
    <source>
        <strain evidence="2">CA1-15</strain>
    </source>
</reference>
<feature type="transmembrane region" description="Helical" evidence="1">
    <location>
        <begin position="80"/>
        <end position="100"/>
    </location>
</feature>
<name>A0ABT9A192_9SPHN</name>
<gene>
    <name evidence="2" type="ORF">Q5H94_14795</name>
</gene>
<feature type="transmembrane region" description="Helical" evidence="1">
    <location>
        <begin position="30"/>
        <end position="48"/>
    </location>
</feature>
<feature type="transmembrane region" description="Helical" evidence="1">
    <location>
        <begin position="55"/>
        <end position="74"/>
    </location>
</feature>
<dbReference type="Proteomes" id="UP001176468">
    <property type="component" value="Unassembled WGS sequence"/>
</dbReference>
<evidence type="ECO:0000313" key="3">
    <source>
        <dbReference type="Proteomes" id="UP001176468"/>
    </source>
</evidence>
<dbReference type="RefSeq" id="WP_304562053.1">
    <property type="nucleotide sequence ID" value="NZ_JAUQSZ010000010.1"/>
</dbReference>
<evidence type="ECO:0000256" key="1">
    <source>
        <dbReference type="SAM" id="Phobius"/>
    </source>
</evidence>
<comment type="caution">
    <text evidence="2">The sequence shown here is derived from an EMBL/GenBank/DDBJ whole genome shotgun (WGS) entry which is preliminary data.</text>
</comment>
<keyword evidence="1" id="KW-1133">Transmembrane helix</keyword>
<sequence>MAALLMLSGEAASALLEHRDVNIRFGAIDPALMVIDVSMAALFVLLSIKADRHWPIALSVLQIVAVMSHLGVSLRRSQPLAYAVLEIAPAYLGLLILLAGTSRHMVRVRRSGHDPSWRTSSPR</sequence>
<accession>A0ABT9A192</accession>
<organism evidence="2 3">
    <name type="scientific">Sphingomonas immobilis</name>
    <dbReference type="NCBI Taxonomy" id="3063997"/>
    <lineage>
        <taxon>Bacteria</taxon>
        <taxon>Pseudomonadati</taxon>
        <taxon>Pseudomonadota</taxon>
        <taxon>Alphaproteobacteria</taxon>
        <taxon>Sphingomonadales</taxon>
        <taxon>Sphingomonadaceae</taxon>
        <taxon>Sphingomonas</taxon>
    </lineage>
</organism>
<keyword evidence="3" id="KW-1185">Reference proteome</keyword>
<protein>
    <submittedName>
        <fullName evidence="2">Uncharacterized protein</fullName>
    </submittedName>
</protein>
<dbReference type="EMBL" id="JAUQSZ010000010">
    <property type="protein sequence ID" value="MDO7843599.1"/>
    <property type="molecule type" value="Genomic_DNA"/>
</dbReference>
<keyword evidence="1" id="KW-0812">Transmembrane</keyword>